<dbReference type="HAMAP" id="MF_01677">
    <property type="entry name" value="Salvage_MtnB"/>
    <property type="match status" value="1"/>
</dbReference>
<evidence type="ECO:0000256" key="1">
    <source>
        <dbReference type="ARBA" id="ARBA00022605"/>
    </source>
</evidence>
<dbReference type="Pfam" id="PF00596">
    <property type="entry name" value="Aldolase_II"/>
    <property type="match status" value="1"/>
</dbReference>
<comment type="pathway">
    <text evidence="6">Amino-acid biosynthesis; L-methionine biosynthesis via salvage pathway; L-methionine from S-methyl-5-thio-alpha-D-ribose 1-phosphate: step 2/6.</text>
</comment>
<keyword evidence="5 6" id="KW-0456">Lyase</keyword>
<dbReference type="EMBL" id="MOXJ01000001">
    <property type="protein sequence ID" value="PDO11793.1"/>
    <property type="molecule type" value="Genomic_DNA"/>
</dbReference>
<feature type="binding site" evidence="6">
    <location>
        <position position="109"/>
    </location>
    <ligand>
        <name>Zn(2+)</name>
        <dbReference type="ChEBI" id="CHEBI:29105"/>
    </ligand>
</feature>
<feature type="binding site" evidence="6">
    <location>
        <position position="107"/>
    </location>
    <ligand>
        <name>Zn(2+)</name>
        <dbReference type="ChEBI" id="CHEBI:29105"/>
    </ligand>
</feature>
<comment type="cofactor">
    <cofactor evidence="6">
        <name>Zn(2+)</name>
        <dbReference type="ChEBI" id="CHEBI:29105"/>
    </cofactor>
    <text evidence="6">Binds 1 zinc ion per subunit.</text>
</comment>
<dbReference type="Gene3D" id="3.40.225.10">
    <property type="entry name" value="Class II aldolase/adducin N-terminal domain"/>
    <property type="match status" value="1"/>
</dbReference>
<dbReference type="PANTHER" id="PTHR10640">
    <property type="entry name" value="METHYLTHIORIBULOSE-1-PHOSPHATE DEHYDRATASE"/>
    <property type="match status" value="1"/>
</dbReference>
<evidence type="ECO:0000259" key="7">
    <source>
        <dbReference type="SMART" id="SM01007"/>
    </source>
</evidence>
<evidence type="ECO:0000256" key="6">
    <source>
        <dbReference type="HAMAP-Rule" id="MF_01677"/>
    </source>
</evidence>
<dbReference type="AlphaFoldDB" id="A0A2A6E490"/>
<keyword evidence="2 6" id="KW-0479">Metal-binding</keyword>
<sequence length="215" mass="23819">MPMNALCLEDVERTFQLLRQTKARLDVRGFFPATSGNLSARIGPFSPDRFAFAVTTGGRDKSDMSPEDFLIVDQNGRPVGETRLKPSAETLIHCEIYRLTGCGAVVHAHTVFNNLASKLYREQGGVPIEGCDMLKAFGIWETGAPVELPILPNDGDAVRVARSIKSGITRKVPGFLLHNHGIFVWGDDLQAARRHLEAFEFLLELRCRLDGARRS</sequence>
<keyword evidence="1 6" id="KW-0028">Amino-acid biosynthesis</keyword>
<comment type="caution">
    <text evidence="8">The sequence shown here is derived from an EMBL/GenBank/DDBJ whole genome shotgun (WGS) entry which is preliminary data.</text>
</comment>
<evidence type="ECO:0000313" key="8">
    <source>
        <dbReference type="EMBL" id="PDO11793.1"/>
    </source>
</evidence>
<evidence type="ECO:0000256" key="5">
    <source>
        <dbReference type="ARBA" id="ARBA00023239"/>
    </source>
</evidence>
<dbReference type="GO" id="GO:0005737">
    <property type="term" value="C:cytoplasm"/>
    <property type="evidence" value="ECO:0007669"/>
    <property type="project" value="UniProtKB-UniRule"/>
</dbReference>
<accession>A0A2A6E490</accession>
<gene>
    <name evidence="6" type="primary">mtnB</name>
    <name evidence="8" type="ORF">BLM47_00625</name>
</gene>
<organism evidence="8 9">
    <name type="scientific">Candidatus Reconcilbacillus cellulovorans</name>
    <dbReference type="NCBI Taxonomy" id="1906605"/>
    <lineage>
        <taxon>Bacteria</taxon>
        <taxon>Bacillati</taxon>
        <taxon>Bacillota</taxon>
        <taxon>Bacilli</taxon>
        <taxon>Bacillales</taxon>
        <taxon>Paenibacillaceae</taxon>
        <taxon>Candidatus Reconcilbacillus</taxon>
    </lineage>
</organism>
<dbReference type="PANTHER" id="PTHR10640:SF7">
    <property type="entry name" value="METHYLTHIORIBULOSE-1-PHOSPHATE DEHYDRATASE"/>
    <property type="match status" value="1"/>
</dbReference>
<dbReference type="SUPFAM" id="SSF53639">
    <property type="entry name" value="AraD/HMP-PK domain-like"/>
    <property type="match status" value="1"/>
</dbReference>
<dbReference type="Proteomes" id="UP000243688">
    <property type="component" value="Unassembled WGS sequence"/>
</dbReference>
<evidence type="ECO:0000256" key="4">
    <source>
        <dbReference type="ARBA" id="ARBA00023167"/>
    </source>
</evidence>
<keyword evidence="4 6" id="KW-0486">Methionine biosynthesis</keyword>
<dbReference type="GO" id="GO:0019509">
    <property type="term" value="P:L-methionine salvage from methylthioadenosine"/>
    <property type="evidence" value="ECO:0007669"/>
    <property type="project" value="UniProtKB-UniRule"/>
</dbReference>
<keyword evidence="3 6" id="KW-0862">Zinc</keyword>
<feature type="domain" description="Class II aldolase/adducin N-terminal" evidence="7">
    <location>
        <begin position="16"/>
        <end position="207"/>
    </location>
</feature>
<comment type="similarity">
    <text evidence="6">Belongs to the aldolase class II family. MtnB subfamily.</text>
</comment>
<dbReference type="InterPro" id="IPR036409">
    <property type="entry name" value="Aldolase_II/adducin_N_sf"/>
</dbReference>
<dbReference type="SMART" id="SM01007">
    <property type="entry name" value="Aldolase_II"/>
    <property type="match status" value="1"/>
</dbReference>
<dbReference type="InterPro" id="IPR001303">
    <property type="entry name" value="Aldolase_II/adducin_N"/>
</dbReference>
<dbReference type="InterPro" id="IPR017714">
    <property type="entry name" value="MethylthioRu-1-P_deHdtase_MtnB"/>
</dbReference>
<dbReference type="GO" id="GO:0046570">
    <property type="term" value="F:methylthioribulose 1-phosphate dehydratase activity"/>
    <property type="evidence" value="ECO:0007669"/>
    <property type="project" value="UniProtKB-UniRule"/>
</dbReference>
<name>A0A2A6E490_9BACL</name>
<evidence type="ECO:0000256" key="2">
    <source>
        <dbReference type="ARBA" id="ARBA00022723"/>
    </source>
</evidence>
<proteinExistence type="inferred from homology"/>
<reference evidence="8 9" key="1">
    <citation type="submission" date="2016-12" db="EMBL/GenBank/DDBJ databases">
        <title>Candidatus Reconcilibacillus cellulovorans genome.</title>
        <authorList>
            <person name="Kolinko S."/>
            <person name="Wu Y.-W."/>
            <person name="Tachea F."/>
            <person name="Denzel E."/>
            <person name="Hiras J."/>
            <person name="Baecker N."/>
            <person name="Chan L.J."/>
            <person name="Eichorst S.A."/>
            <person name="Frey D."/>
            <person name="Adams P.D."/>
            <person name="Pray T."/>
            <person name="Tanjore D."/>
            <person name="Petzold C.J."/>
            <person name="Gladden J.M."/>
            <person name="Simmons B.A."/>
            <person name="Singer S.W."/>
        </authorList>
    </citation>
    <scope>NUCLEOTIDE SEQUENCE [LARGE SCALE GENOMIC DNA]</scope>
    <source>
        <strain evidence="8">JTherm</strain>
    </source>
</reference>
<evidence type="ECO:0000313" key="9">
    <source>
        <dbReference type="Proteomes" id="UP000243688"/>
    </source>
</evidence>
<evidence type="ECO:0000256" key="3">
    <source>
        <dbReference type="ARBA" id="ARBA00022833"/>
    </source>
</evidence>
<dbReference type="NCBIfam" id="TIGR03328">
    <property type="entry name" value="salvage_mtnB"/>
    <property type="match status" value="1"/>
</dbReference>
<dbReference type="EC" id="4.2.1.109" evidence="6"/>
<dbReference type="UniPathway" id="UPA00904">
    <property type="reaction ID" value="UER00875"/>
</dbReference>
<comment type="function">
    <text evidence="6">Catalyzes the dehydration of methylthioribulose-1-phosphate (MTRu-1-P) into 2,3-diketo-5-methylthiopentyl-1-phosphate (DK-MTP-1-P).</text>
</comment>
<dbReference type="GO" id="GO:0008270">
    <property type="term" value="F:zinc ion binding"/>
    <property type="evidence" value="ECO:0007669"/>
    <property type="project" value="UniProtKB-UniRule"/>
</dbReference>
<comment type="catalytic activity">
    <reaction evidence="6">
        <text>5-(methylsulfanyl)-D-ribulose 1-phosphate = 5-methylsulfanyl-2,3-dioxopentyl phosphate + H2O</text>
        <dbReference type="Rhea" id="RHEA:15549"/>
        <dbReference type="ChEBI" id="CHEBI:15377"/>
        <dbReference type="ChEBI" id="CHEBI:58548"/>
        <dbReference type="ChEBI" id="CHEBI:58828"/>
        <dbReference type="EC" id="4.2.1.109"/>
    </reaction>
</comment>
<protein>
    <recommendedName>
        <fullName evidence="6">Methylthioribulose-1-phosphate dehydratase</fullName>
        <shortName evidence="6">MTRu-1-P dehydratase</shortName>
        <ecNumber evidence="6">4.2.1.109</ecNumber>
    </recommendedName>
</protein>